<dbReference type="Proteomes" id="UP001597375">
    <property type="component" value="Unassembled WGS sequence"/>
</dbReference>
<name>A0ABW5D5B1_9BACT</name>
<dbReference type="Pfam" id="PF11067">
    <property type="entry name" value="DUF2868"/>
    <property type="match status" value="1"/>
</dbReference>
<keyword evidence="1" id="KW-0472">Membrane</keyword>
<feature type="transmembrane region" description="Helical" evidence="1">
    <location>
        <begin position="188"/>
        <end position="212"/>
    </location>
</feature>
<evidence type="ECO:0000256" key="1">
    <source>
        <dbReference type="SAM" id="Phobius"/>
    </source>
</evidence>
<feature type="transmembrane region" description="Helical" evidence="1">
    <location>
        <begin position="107"/>
        <end position="128"/>
    </location>
</feature>
<keyword evidence="1" id="KW-1133">Transmembrane helix</keyword>
<organism evidence="2 3">
    <name type="scientific">Luteolibacter algae</name>
    <dbReference type="NCBI Taxonomy" id="454151"/>
    <lineage>
        <taxon>Bacteria</taxon>
        <taxon>Pseudomonadati</taxon>
        <taxon>Verrucomicrobiota</taxon>
        <taxon>Verrucomicrobiia</taxon>
        <taxon>Verrucomicrobiales</taxon>
        <taxon>Verrucomicrobiaceae</taxon>
        <taxon>Luteolibacter</taxon>
    </lineage>
</organism>
<dbReference type="EMBL" id="JBHUIT010000003">
    <property type="protein sequence ID" value="MFD2255911.1"/>
    <property type="molecule type" value="Genomic_DNA"/>
</dbReference>
<feature type="transmembrane region" description="Helical" evidence="1">
    <location>
        <begin position="73"/>
        <end position="95"/>
    </location>
</feature>
<keyword evidence="1" id="KW-0812">Transmembrane</keyword>
<evidence type="ECO:0000313" key="2">
    <source>
        <dbReference type="EMBL" id="MFD2255911.1"/>
    </source>
</evidence>
<protein>
    <submittedName>
        <fullName evidence="2">DUF2868 domain-containing protein</fullName>
    </submittedName>
</protein>
<accession>A0ABW5D5B1</accession>
<feature type="transmembrane region" description="Helical" evidence="1">
    <location>
        <begin position="262"/>
        <end position="280"/>
    </location>
</feature>
<proteinExistence type="predicted"/>
<sequence length="465" mass="52911">MKKRWTLRDLVDFESLLSGEKSRAPDEAEMRESVKGLEGAKARRLGMRIWLEQQRALRSRREFPGEIWSNSRFLIGALIGVLMFLAGIGVMSGLLNRERMGFHVPMLVGVTIGLQVLILIIAAMTWVLRSRFSKGLGFVPRILGWLIGKATGRRRILWRKTWETFRLEGGKAWEALGWNLLRLTQAGAVMFSLGLMAGLLGCIWFLEVGFFWESTTPEWMMGKIWQFSTWLSLPWSWLFPEWAPTMELIGKTRWNAASKDEIFALAAGWYRFLFAAIFVWGLLPRLILWMLAVWKERAAMAALDFQAKRHRELWRGLMGTLRVDVSEPPVDGVLVLDVGGTGLKKEQLRGFLLRRLRVNPGEWIEVAVWDRKGDEAAVSSIRSGPAGVVLLAEGWALAPPRMSALREKVRSLAGANTMIYFLVSNVSSEGRPLEATEEEKKIWRDYVDSLADASAEVFFYEEEKS</sequence>
<gene>
    <name evidence="2" type="ORF">ACFSSA_04405</name>
</gene>
<dbReference type="InterPro" id="IPR021296">
    <property type="entry name" value="DUF2868"/>
</dbReference>
<comment type="caution">
    <text evidence="2">The sequence shown here is derived from an EMBL/GenBank/DDBJ whole genome shotgun (WGS) entry which is preliminary data.</text>
</comment>
<evidence type="ECO:0000313" key="3">
    <source>
        <dbReference type="Proteomes" id="UP001597375"/>
    </source>
</evidence>
<keyword evidence="3" id="KW-1185">Reference proteome</keyword>
<reference evidence="3" key="1">
    <citation type="journal article" date="2019" name="Int. J. Syst. Evol. Microbiol.">
        <title>The Global Catalogue of Microorganisms (GCM) 10K type strain sequencing project: providing services to taxonomists for standard genome sequencing and annotation.</title>
        <authorList>
            <consortium name="The Broad Institute Genomics Platform"/>
            <consortium name="The Broad Institute Genome Sequencing Center for Infectious Disease"/>
            <person name="Wu L."/>
            <person name="Ma J."/>
        </authorList>
    </citation>
    <scope>NUCLEOTIDE SEQUENCE [LARGE SCALE GENOMIC DNA]</scope>
    <source>
        <strain evidence="3">CGMCC 4.7106</strain>
    </source>
</reference>